<dbReference type="EMBL" id="JXAL01000034">
    <property type="protein sequence ID" value="KIL34169.1"/>
    <property type="molecule type" value="Genomic_DNA"/>
</dbReference>
<evidence type="ECO:0000313" key="3">
    <source>
        <dbReference type="Proteomes" id="UP000054526"/>
    </source>
</evidence>
<accession>A0ABR4ZZC7</accession>
<keyword evidence="1" id="KW-0812">Transmembrane</keyword>
<reference evidence="2 3" key="1">
    <citation type="submission" date="2014-12" db="EMBL/GenBank/DDBJ databases">
        <title>Draft genome sequence of Cohnella kolymensis strain B-2846.</title>
        <authorList>
            <person name="Karlyshev A.V."/>
            <person name="Kudryashova E.B."/>
        </authorList>
    </citation>
    <scope>NUCLEOTIDE SEQUENCE [LARGE SCALE GENOMIC DNA]</scope>
    <source>
        <strain evidence="2 3">VKM B-2846</strain>
    </source>
</reference>
<evidence type="ECO:0000256" key="1">
    <source>
        <dbReference type="SAM" id="Phobius"/>
    </source>
</evidence>
<keyword evidence="1" id="KW-1133">Transmembrane helix</keyword>
<name>A0ABR4ZZC7_9BACL</name>
<keyword evidence="1" id="KW-0472">Membrane</keyword>
<organism evidence="2 3">
    <name type="scientific">Cohnella kolymensis</name>
    <dbReference type="NCBI Taxonomy" id="1590652"/>
    <lineage>
        <taxon>Bacteria</taxon>
        <taxon>Bacillati</taxon>
        <taxon>Bacillota</taxon>
        <taxon>Bacilli</taxon>
        <taxon>Bacillales</taxon>
        <taxon>Paenibacillaceae</taxon>
        <taxon>Cohnella</taxon>
    </lineage>
</organism>
<protein>
    <submittedName>
        <fullName evidence="2">Uncharacterized protein</fullName>
    </submittedName>
</protein>
<comment type="caution">
    <text evidence="2">The sequence shown here is derived from an EMBL/GenBank/DDBJ whole genome shotgun (WGS) entry which is preliminary data.</text>
</comment>
<evidence type="ECO:0000313" key="2">
    <source>
        <dbReference type="EMBL" id="KIL34169.1"/>
    </source>
</evidence>
<keyword evidence="3" id="KW-1185">Reference proteome</keyword>
<dbReference type="RefSeq" id="WP_041067785.1">
    <property type="nucleotide sequence ID" value="NZ_JXAL01000034.1"/>
</dbReference>
<feature type="transmembrane region" description="Helical" evidence="1">
    <location>
        <begin position="35"/>
        <end position="53"/>
    </location>
</feature>
<proteinExistence type="predicted"/>
<feature type="transmembrane region" description="Helical" evidence="1">
    <location>
        <begin position="6"/>
        <end position="23"/>
    </location>
</feature>
<sequence length="82" mass="9273">MTIFDVFFAIGWIGSLLLDYSIWNKNNKKKDVNKPLYLCLNAITLALFVSHVANIRITMPTQLLARNVAPWIKSMIGGMFNG</sequence>
<gene>
    <name evidence="2" type="ORF">SD71_21090</name>
</gene>
<dbReference type="Proteomes" id="UP000054526">
    <property type="component" value="Unassembled WGS sequence"/>
</dbReference>